<evidence type="ECO:0000313" key="1">
    <source>
        <dbReference type="EMBL" id="KAI5668908.1"/>
    </source>
</evidence>
<proteinExistence type="predicted"/>
<protein>
    <submittedName>
        <fullName evidence="1">Uncharacterized protein</fullName>
    </submittedName>
</protein>
<sequence>MIIKDIHENGELSNITWDDVMCNIHCIEGYWNKILKDNRAKGLNARSSNKALSTDEEEEMLNNKELLDSCKPFHDMDFVDEKIEGAPCVKDIFNEEDAMTKGEDDRTEGVAQRTVDSGGSTVDKDMQSVEEDVDDATKWMKMQKAKTTNRIRSCLLKKKSSMRIKKKKKY</sequence>
<dbReference type="Proteomes" id="UP001060085">
    <property type="component" value="Linkage Group LG04"/>
</dbReference>
<name>A0ACC0B8J9_CATRO</name>
<evidence type="ECO:0000313" key="2">
    <source>
        <dbReference type="Proteomes" id="UP001060085"/>
    </source>
</evidence>
<keyword evidence="2" id="KW-1185">Reference proteome</keyword>
<accession>A0ACC0B8J9</accession>
<gene>
    <name evidence="1" type="ORF">M9H77_18761</name>
</gene>
<reference evidence="2" key="1">
    <citation type="journal article" date="2023" name="Nat. Plants">
        <title>Single-cell RNA sequencing provides a high-resolution roadmap for understanding the multicellular compartmentation of specialized metabolism.</title>
        <authorList>
            <person name="Sun S."/>
            <person name="Shen X."/>
            <person name="Li Y."/>
            <person name="Li Y."/>
            <person name="Wang S."/>
            <person name="Li R."/>
            <person name="Zhang H."/>
            <person name="Shen G."/>
            <person name="Guo B."/>
            <person name="Wei J."/>
            <person name="Xu J."/>
            <person name="St-Pierre B."/>
            <person name="Chen S."/>
            <person name="Sun C."/>
        </authorList>
    </citation>
    <scope>NUCLEOTIDE SEQUENCE [LARGE SCALE GENOMIC DNA]</scope>
</reference>
<dbReference type="EMBL" id="CM044704">
    <property type="protein sequence ID" value="KAI5668908.1"/>
    <property type="molecule type" value="Genomic_DNA"/>
</dbReference>
<comment type="caution">
    <text evidence="1">The sequence shown here is derived from an EMBL/GenBank/DDBJ whole genome shotgun (WGS) entry which is preliminary data.</text>
</comment>
<organism evidence="1 2">
    <name type="scientific">Catharanthus roseus</name>
    <name type="common">Madagascar periwinkle</name>
    <name type="synonym">Vinca rosea</name>
    <dbReference type="NCBI Taxonomy" id="4058"/>
    <lineage>
        <taxon>Eukaryota</taxon>
        <taxon>Viridiplantae</taxon>
        <taxon>Streptophyta</taxon>
        <taxon>Embryophyta</taxon>
        <taxon>Tracheophyta</taxon>
        <taxon>Spermatophyta</taxon>
        <taxon>Magnoliopsida</taxon>
        <taxon>eudicotyledons</taxon>
        <taxon>Gunneridae</taxon>
        <taxon>Pentapetalae</taxon>
        <taxon>asterids</taxon>
        <taxon>lamiids</taxon>
        <taxon>Gentianales</taxon>
        <taxon>Apocynaceae</taxon>
        <taxon>Rauvolfioideae</taxon>
        <taxon>Vinceae</taxon>
        <taxon>Catharanthinae</taxon>
        <taxon>Catharanthus</taxon>
    </lineage>
</organism>